<dbReference type="OrthoDB" id="3523587at2"/>
<keyword evidence="1" id="KW-0547">Nucleotide-binding</keyword>
<dbReference type="EMBL" id="QMEY01000011">
    <property type="protein sequence ID" value="RBQ17530.1"/>
    <property type="molecule type" value="Genomic_DNA"/>
</dbReference>
<dbReference type="RefSeq" id="WP_113983095.1">
    <property type="nucleotide sequence ID" value="NZ_QMEY01000011.1"/>
</dbReference>
<gene>
    <name evidence="1" type="ORF">DP939_24485</name>
</gene>
<keyword evidence="1" id="KW-0067">ATP-binding</keyword>
<protein>
    <submittedName>
        <fullName evidence="1">ATP-binding protein</fullName>
    </submittedName>
</protein>
<dbReference type="GO" id="GO:0005524">
    <property type="term" value="F:ATP binding"/>
    <property type="evidence" value="ECO:0007669"/>
    <property type="project" value="UniProtKB-KW"/>
</dbReference>
<organism evidence="1 2">
    <name type="scientific">Spongiactinospora rosea</name>
    <dbReference type="NCBI Taxonomy" id="2248750"/>
    <lineage>
        <taxon>Bacteria</taxon>
        <taxon>Bacillati</taxon>
        <taxon>Actinomycetota</taxon>
        <taxon>Actinomycetes</taxon>
        <taxon>Streptosporangiales</taxon>
        <taxon>Streptosporangiaceae</taxon>
        <taxon>Spongiactinospora</taxon>
    </lineage>
</organism>
<keyword evidence="2" id="KW-1185">Reference proteome</keyword>
<comment type="caution">
    <text evidence="1">The sequence shown here is derived from an EMBL/GenBank/DDBJ whole genome shotgun (WGS) entry which is preliminary data.</text>
</comment>
<dbReference type="InterPro" id="IPR027417">
    <property type="entry name" value="P-loop_NTPase"/>
</dbReference>
<dbReference type="AlphaFoldDB" id="A0A366LVB2"/>
<proteinExistence type="predicted"/>
<dbReference type="SUPFAM" id="SSF52540">
    <property type="entry name" value="P-loop containing nucleoside triphosphate hydrolases"/>
    <property type="match status" value="1"/>
</dbReference>
<name>A0A366LVB2_9ACTN</name>
<evidence type="ECO:0000313" key="2">
    <source>
        <dbReference type="Proteomes" id="UP000253303"/>
    </source>
</evidence>
<sequence>MAADPAAHASTGELRYPAGSLVMLTGLPGAGKSTLLRRLYGISGEETRPVAGDGVLVIDTYQARNWWSRYLRPVPPRLRTPFVHATHVWRIAKAVSGGRSVVAHSRGTWPHILYGFAWLAHRYRAQMHLLMLDVEPRVAWAGQHTRGRVVTAATFVRHCRRWRVLVGQARTGRVAHADGVTVLSRPDADRVHAIRFGRPEPVPAETVGGA</sequence>
<reference evidence="1 2" key="1">
    <citation type="submission" date="2018-06" db="EMBL/GenBank/DDBJ databases">
        <title>Sphaerisporangium craniellae sp. nov., isolated from a marine sponge in the South China Sea.</title>
        <authorList>
            <person name="Li L."/>
        </authorList>
    </citation>
    <scope>NUCLEOTIDE SEQUENCE [LARGE SCALE GENOMIC DNA]</scope>
    <source>
        <strain evidence="1 2">LHW63015</strain>
    </source>
</reference>
<dbReference type="Gene3D" id="3.40.50.300">
    <property type="entry name" value="P-loop containing nucleotide triphosphate hydrolases"/>
    <property type="match status" value="1"/>
</dbReference>
<evidence type="ECO:0000313" key="1">
    <source>
        <dbReference type="EMBL" id="RBQ17530.1"/>
    </source>
</evidence>
<accession>A0A366LVB2</accession>
<dbReference type="Proteomes" id="UP000253303">
    <property type="component" value="Unassembled WGS sequence"/>
</dbReference>